<evidence type="ECO:0000313" key="2">
    <source>
        <dbReference type="Proteomes" id="UP000316598"/>
    </source>
</evidence>
<protein>
    <submittedName>
        <fullName evidence="1">Uncharacterized protein</fullName>
    </submittedName>
</protein>
<accession>A0A5C5WWR3</accession>
<dbReference type="EMBL" id="SJPI01000001">
    <property type="protein sequence ID" value="TWT54302.1"/>
    <property type="molecule type" value="Genomic_DNA"/>
</dbReference>
<evidence type="ECO:0000313" key="1">
    <source>
        <dbReference type="EMBL" id="TWT54302.1"/>
    </source>
</evidence>
<comment type="caution">
    <text evidence="1">The sequence shown here is derived from an EMBL/GenBank/DDBJ whole genome shotgun (WGS) entry which is preliminary data.</text>
</comment>
<sequence>MVVGLSPAQLAEFSFLNWVNCDQFLELGFPSLVGRDLRTCLRQSIASRTKRFGSRFNALWVYSVVGLQRDRTCRVEARHRARALAAAILLVGEDRPEPIASYRRKTPK</sequence>
<organism evidence="1 2">
    <name type="scientific">Rubripirellula amarantea</name>
    <dbReference type="NCBI Taxonomy" id="2527999"/>
    <lineage>
        <taxon>Bacteria</taxon>
        <taxon>Pseudomonadati</taxon>
        <taxon>Planctomycetota</taxon>
        <taxon>Planctomycetia</taxon>
        <taxon>Pirellulales</taxon>
        <taxon>Pirellulaceae</taxon>
        <taxon>Rubripirellula</taxon>
    </lineage>
</organism>
<gene>
    <name evidence="1" type="ORF">Pla22_19440</name>
</gene>
<name>A0A5C5WWR3_9BACT</name>
<keyword evidence="2" id="KW-1185">Reference proteome</keyword>
<dbReference type="Proteomes" id="UP000316598">
    <property type="component" value="Unassembled WGS sequence"/>
</dbReference>
<reference evidence="1 2" key="1">
    <citation type="submission" date="2019-02" db="EMBL/GenBank/DDBJ databases">
        <title>Deep-cultivation of Planctomycetes and their phenomic and genomic characterization uncovers novel biology.</title>
        <authorList>
            <person name="Wiegand S."/>
            <person name="Jogler M."/>
            <person name="Boedeker C."/>
            <person name="Pinto D."/>
            <person name="Vollmers J."/>
            <person name="Rivas-Marin E."/>
            <person name="Kohn T."/>
            <person name="Peeters S.H."/>
            <person name="Heuer A."/>
            <person name="Rast P."/>
            <person name="Oberbeckmann S."/>
            <person name="Bunk B."/>
            <person name="Jeske O."/>
            <person name="Meyerdierks A."/>
            <person name="Storesund J.E."/>
            <person name="Kallscheuer N."/>
            <person name="Luecker S."/>
            <person name="Lage O.M."/>
            <person name="Pohl T."/>
            <person name="Merkel B.J."/>
            <person name="Hornburger P."/>
            <person name="Mueller R.-W."/>
            <person name="Bruemmer F."/>
            <person name="Labrenz M."/>
            <person name="Spormann A.M."/>
            <person name="Op Den Camp H."/>
            <person name="Overmann J."/>
            <person name="Amann R."/>
            <person name="Jetten M.S.M."/>
            <person name="Mascher T."/>
            <person name="Medema M.H."/>
            <person name="Devos D.P."/>
            <person name="Kaster A.-K."/>
            <person name="Ovreas L."/>
            <person name="Rohde M."/>
            <person name="Galperin M.Y."/>
            <person name="Jogler C."/>
        </authorList>
    </citation>
    <scope>NUCLEOTIDE SEQUENCE [LARGE SCALE GENOMIC DNA]</scope>
    <source>
        <strain evidence="1 2">Pla22</strain>
    </source>
</reference>
<proteinExistence type="predicted"/>
<dbReference type="AlphaFoldDB" id="A0A5C5WWR3"/>